<comment type="similarity">
    <text evidence="2">Belongs to the Mediator complex subunit 12 family.</text>
</comment>
<keyword evidence="7" id="KW-0010">Activator</keyword>
<evidence type="ECO:0000256" key="9">
    <source>
        <dbReference type="ARBA" id="ARBA00023242"/>
    </source>
</evidence>
<evidence type="ECO:0000313" key="15">
    <source>
        <dbReference type="Proteomes" id="UP000799291"/>
    </source>
</evidence>
<evidence type="ECO:0000256" key="2">
    <source>
        <dbReference type="ARBA" id="ARBA00010289"/>
    </source>
</evidence>
<keyword evidence="8" id="KW-0804">Transcription</keyword>
<feature type="region of interest" description="Disordered" evidence="12">
    <location>
        <begin position="1"/>
        <end position="128"/>
    </location>
</feature>
<proteinExistence type="inferred from homology"/>
<feature type="compositionally biased region" description="Polar residues" evidence="12">
    <location>
        <begin position="1520"/>
        <end position="1538"/>
    </location>
</feature>
<feature type="compositionally biased region" description="Polar residues" evidence="12">
    <location>
        <begin position="29"/>
        <end position="39"/>
    </location>
</feature>
<evidence type="ECO:0000256" key="6">
    <source>
        <dbReference type="ARBA" id="ARBA00023015"/>
    </source>
</evidence>
<name>A0A6G1JN04_9PLEO</name>
<reference evidence="14" key="1">
    <citation type="journal article" date="2020" name="Stud. Mycol.">
        <title>101 Dothideomycetes genomes: a test case for predicting lifestyles and emergence of pathogens.</title>
        <authorList>
            <person name="Haridas S."/>
            <person name="Albert R."/>
            <person name="Binder M."/>
            <person name="Bloem J."/>
            <person name="Labutti K."/>
            <person name="Salamov A."/>
            <person name="Andreopoulos B."/>
            <person name="Baker S."/>
            <person name="Barry K."/>
            <person name="Bills G."/>
            <person name="Bluhm B."/>
            <person name="Cannon C."/>
            <person name="Castanera R."/>
            <person name="Culley D."/>
            <person name="Daum C."/>
            <person name="Ezra D."/>
            <person name="Gonzalez J."/>
            <person name="Henrissat B."/>
            <person name="Kuo A."/>
            <person name="Liang C."/>
            <person name="Lipzen A."/>
            <person name="Lutzoni F."/>
            <person name="Magnuson J."/>
            <person name="Mondo S."/>
            <person name="Nolan M."/>
            <person name="Ohm R."/>
            <person name="Pangilinan J."/>
            <person name="Park H.-J."/>
            <person name="Ramirez L."/>
            <person name="Alfaro M."/>
            <person name="Sun H."/>
            <person name="Tritt A."/>
            <person name="Yoshinaga Y."/>
            <person name="Zwiers L.-H."/>
            <person name="Turgeon B."/>
            <person name="Goodwin S."/>
            <person name="Spatafora J."/>
            <person name="Crous P."/>
            <person name="Grigoriev I."/>
        </authorList>
    </citation>
    <scope>NUCLEOTIDE SEQUENCE</scope>
    <source>
        <strain evidence="14">CBS 122367</strain>
    </source>
</reference>
<accession>A0A6G1JN04</accession>
<keyword evidence="5" id="KW-0678">Repressor</keyword>
<dbReference type="GO" id="GO:0006357">
    <property type="term" value="P:regulation of transcription by RNA polymerase II"/>
    <property type="evidence" value="ECO:0007669"/>
    <property type="project" value="InterPro"/>
</dbReference>
<keyword evidence="9" id="KW-0539">Nucleus</keyword>
<comment type="subcellular location">
    <subcellularLocation>
        <location evidence="1">Nucleus</location>
    </subcellularLocation>
</comment>
<evidence type="ECO:0000259" key="13">
    <source>
        <dbReference type="SMART" id="SM01281"/>
    </source>
</evidence>
<evidence type="ECO:0000256" key="3">
    <source>
        <dbReference type="ARBA" id="ARBA00011629"/>
    </source>
</evidence>
<evidence type="ECO:0000256" key="10">
    <source>
        <dbReference type="ARBA" id="ARBA00025661"/>
    </source>
</evidence>
<evidence type="ECO:0000256" key="4">
    <source>
        <dbReference type="ARBA" id="ARBA00019622"/>
    </source>
</evidence>
<dbReference type="SMART" id="SM01281">
    <property type="entry name" value="Med12"/>
    <property type="match status" value="1"/>
</dbReference>
<dbReference type="PANTHER" id="PTHR46567">
    <property type="entry name" value="MEDIATOR OF RNA POLYMERASE II TRANSCRIPTION SUBUNIT 12"/>
    <property type="match status" value="1"/>
</dbReference>
<evidence type="ECO:0000256" key="8">
    <source>
        <dbReference type="ARBA" id="ARBA00023163"/>
    </source>
</evidence>
<comment type="function">
    <text evidence="10">Component of the SRB8-11 complex. The SRB8-11 complex is a regulatory module of the Mediator complex which is itself involved in regulation of basal and activated RNA polymerase II-dependent transcription. The SRB8-11 complex may be involved in the transcriptional repression of a subset of genes regulated by Mediator. It may inhibit the association of the Mediator complex with RNA polymerase II to form the holoenzyme complex.</text>
</comment>
<feature type="compositionally biased region" description="Polar residues" evidence="12">
    <location>
        <begin position="1467"/>
        <end position="1482"/>
    </location>
</feature>
<dbReference type="OrthoDB" id="20828at2759"/>
<feature type="compositionally biased region" description="Low complexity" evidence="12">
    <location>
        <begin position="1413"/>
        <end position="1466"/>
    </location>
</feature>
<evidence type="ECO:0000256" key="7">
    <source>
        <dbReference type="ARBA" id="ARBA00023159"/>
    </source>
</evidence>
<comment type="subunit">
    <text evidence="3">Component of the SRB8-11 complex, which itself associates with the Mediator complex.</text>
</comment>
<feature type="region of interest" description="Disordered" evidence="12">
    <location>
        <begin position="1516"/>
        <end position="1538"/>
    </location>
</feature>
<dbReference type="Pfam" id="PF09497">
    <property type="entry name" value="Med12"/>
    <property type="match status" value="1"/>
</dbReference>
<gene>
    <name evidence="14" type="ORF">K458DRAFT_381358</name>
</gene>
<organism evidence="14 15">
    <name type="scientific">Lentithecium fluviatile CBS 122367</name>
    <dbReference type="NCBI Taxonomy" id="1168545"/>
    <lineage>
        <taxon>Eukaryota</taxon>
        <taxon>Fungi</taxon>
        <taxon>Dikarya</taxon>
        <taxon>Ascomycota</taxon>
        <taxon>Pezizomycotina</taxon>
        <taxon>Dothideomycetes</taxon>
        <taxon>Pleosporomycetidae</taxon>
        <taxon>Pleosporales</taxon>
        <taxon>Massarineae</taxon>
        <taxon>Lentitheciaceae</taxon>
        <taxon>Lentithecium</taxon>
    </lineage>
</organism>
<sequence>MTSRPGPGIHESLQHRGGGPAYASVRRAANSQHGQLDSSADSERAPAEERATQARSKGKLVPLEGIQATPADSVRPAPRGQPQLFFSNAPPSSSELPAHGQPLANLPVPPRPGSSAPGDFSQQRRIVPGGTGVKDEAAARAQASDTPALAVIFSGGKTADFFPWTGSHPEDVLSEALVKGGMSNKAQIMNETNTARPSLWSNLKNKSGVSTLSTLFVAVLEKRQNASRLTVPHTFKPPPRLTLRDSTRETWLKDLANPMVRLGRLSRTIPTGVTGKVLLEQCLNKNIPLPRAMWLAKCIGINEIRTHKRKGQAGTNNYYITWVRGWTSAVEQFLESIAATIGQEEWKPRITYALQLTTHLFKEHLLEEDHYLDWILKSLDSSSSERLFLWLLIVCIPDFWVSLISSRRRGKRLAESLLGHADKLYSLEEAQNTPVLALLENTIFRLILAKPGCLLLPRTWEKHRVPLQTFVRRRCHAGITNAVADLDARNSQLSRPSGTAASNATDAVGQIYTLLDSVDYSTILPIDELAFDCMEVISDAGRLTSTVMQWASSIYRQGSHRIYLATRLLRKWSQLGADVYDGILAYLPIMALDQSKEPAVVFRVIAELLRSKTFSLGRYLQWLIATGSLSHHSDLRSTSAWPLRLITELPLAGLSAHVQNLRRTLLRGTVYSIDAEEQAIVATQETIRQQLPGLFDAEMNNDERASVDVTLLSRTVRLEIGIWLRQQVVESTELVDCIPTKDPGIEVSGTVCRISLSDFHVIRTYLELFDDLAILADIIGIVATSFDSNVLSAAADTLHYNYKAFRAIGAFEPLFEKIAMRYAAIRTVRFPERELLHSLMDLSRTAHADSQLMQLLNYDISRYDQKNSLAVCSPVSDNMAEGGAVLDVEDEIERILSNGTSMDQQLMSRVFGKIAKYLEEQLCQGNHYVESFSTWLYRLRNFEESTFDLILSSWLRSLLMNHQTQLLSAALPPLVASGSLTLTRFLMTVRECIRSRKTNQPSASLRIAVDGLQRILPCRRADGIDQKQDLYRYRHEQYKFCRQHNGGLLNLVRDVVQLDVSAAEGESQHQVQSIISDDRLLDVLRYLAVYDSQSWSALTAVSSQNSAQAIHMRIKSILDRLFDPVNHLEFSKMDVEQQIATVVQRADPLSLPFCQLELQHIFSASTLKADDEVDRVSEALVSAVKTAIDEDQPCWPDLISGLEPSLMNKIREHAEREIISASQFLCGPVRSKIDGHINDKQASVRKYLSVIDATCTGPSQEVQPALLHALVERFKGAVELLSAWKETLKSGTLAEGTWMKFDLSYWLDALLRITVAHAPVLVLKASNQHQAALMWTLRALIAHSGLDAFPPTARSLFDVATLLSDSISDDVRKQLARLDIAKPVDNDRCAFIFGSTPPPDGWLSLTKPVNAASSAQAASSSQTQPQQPKASPSQYHGQPQQNPGPGPGALQRSLSQQHLQQPVQLQGPTRSYSQYSQPSKMLPQQLQRIASNSQSGQATQLHQLQQMQALAQQRNIQQAPLGQQQRTTAPSTLSLSTGKASAVKQEKADMRSVPFAVNRWELLPECGGNPFGNETAISLSLFGARKV</sequence>
<dbReference type="GO" id="GO:0003712">
    <property type="term" value="F:transcription coregulator activity"/>
    <property type="evidence" value="ECO:0007669"/>
    <property type="project" value="InterPro"/>
</dbReference>
<evidence type="ECO:0000256" key="5">
    <source>
        <dbReference type="ARBA" id="ARBA00022491"/>
    </source>
</evidence>
<feature type="domain" description="Mediator complex subunit Med12" evidence="13">
    <location>
        <begin position="234"/>
        <end position="297"/>
    </location>
</feature>
<evidence type="ECO:0000256" key="12">
    <source>
        <dbReference type="SAM" id="MobiDB-lite"/>
    </source>
</evidence>
<dbReference type="Proteomes" id="UP000799291">
    <property type="component" value="Unassembled WGS sequence"/>
</dbReference>
<evidence type="ECO:0000256" key="11">
    <source>
        <dbReference type="ARBA" id="ARBA00032010"/>
    </source>
</evidence>
<protein>
    <recommendedName>
        <fullName evidence="4">Mediator of RNA polymerase II transcription subunit 12</fullName>
    </recommendedName>
    <alternativeName>
        <fullName evidence="11">Mediator complex subunit 12</fullName>
    </alternativeName>
</protein>
<feature type="compositionally biased region" description="Polar residues" evidence="12">
    <location>
        <begin position="84"/>
        <end position="95"/>
    </location>
</feature>
<dbReference type="EMBL" id="MU005569">
    <property type="protein sequence ID" value="KAF2691505.1"/>
    <property type="molecule type" value="Genomic_DNA"/>
</dbReference>
<evidence type="ECO:0000256" key="1">
    <source>
        <dbReference type="ARBA" id="ARBA00004123"/>
    </source>
</evidence>
<feature type="region of interest" description="Disordered" evidence="12">
    <location>
        <begin position="1413"/>
        <end position="1482"/>
    </location>
</feature>
<dbReference type="Pfam" id="PF25326">
    <property type="entry name" value="ARM_SRB8"/>
    <property type="match status" value="1"/>
</dbReference>
<dbReference type="PANTHER" id="PTHR46567:SF1">
    <property type="entry name" value="MEDIATOR OF RNA POLYMERASE II TRANSCRIPTION SUBUNIT 12"/>
    <property type="match status" value="1"/>
</dbReference>
<dbReference type="InterPro" id="IPR019035">
    <property type="entry name" value="Mediator_Med12"/>
</dbReference>
<keyword evidence="6" id="KW-0805">Transcription regulation</keyword>
<evidence type="ECO:0000313" key="14">
    <source>
        <dbReference type="EMBL" id="KAF2691505.1"/>
    </source>
</evidence>
<dbReference type="GO" id="GO:0016592">
    <property type="term" value="C:mediator complex"/>
    <property type="evidence" value="ECO:0007669"/>
    <property type="project" value="InterPro"/>
</dbReference>
<feature type="compositionally biased region" description="Basic and acidic residues" evidence="12">
    <location>
        <begin position="41"/>
        <end position="52"/>
    </location>
</feature>
<dbReference type="InterPro" id="IPR057344">
    <property type="entry name" value="ARM_SRB8"/>
</dbReference>
<keyword evidence="15" id="KW-1185">Reference proteome</keyword>